<sequence length="91" mass="10830">MNYCHNDISENEVNENLNPEVTLQDDKDRNFDDILINLVKSYPHLYDSSCKDYRDVIKKENSWVEISKILDTSRKFHFLCLTMLTISYSIH</sequence>
<evidence type="ECO:0000259" key="1">
    <source>
        <dbReference type="Pfam" id="PF10545"/>
    </source>
</evidence>
<evidence type="ECO:0000313" key="2">
    <source>
        <dbReference type="EMBL" id="KYQ58420.1"/>
    </source>
</evidence>
<dbReference type="EMBL" id="KQ982291">
    <property type="protein sequence ID" value="KYQ58420.1"/>
    <property type="molecule type" value="Genomic_DNA"/>
</dbReference>
<dbReference type="InterPro" id="IPR006578">
    <property type="entry name" value="MADF-dom"/>
</dbReference>
<gene>
    <name evidence="2" type="ORF">ALC60_02597</name>
</gene>
<keyword evidence="3" id="KW-1185">Reference proteome</keyword>
<dbReference type="Proteomes" id="UP000075809">
    <property type="component" value="Unassembled WGS sequence"/>
</dbReference>
<protein>
    <recommendedName>
        <fullName evidence="1">MADF domain-containing protein</fullName>
    </recommendedName>
</protein>
<dbReference type="AlphaFoldDB" id="A0A151XDM6"/>
<reference evidence="2 3" key="1">
    <citation type="submission" date="2015-09" db="EMBL/GenBank/DDBJ databases">
        <title>Trachymyrmex zeteki WGS genome.</title>
        <authorList>
            <person name="Nygaard S."/>
            <person name="Hu H."/>
            <person name="Boomsma J."/>
            <person name="Zhang G."/>
        </authorList>
    </citation>
    <scope>NUCLEOTIDE SEQUENCE [LARGE SCALE GENOMIC DNA]</scope>
    <source>
        <strain evidence="2">Tzet28-1</strain>
        <tissue evidence="2">Whole body</tissue>
    </source>
</reference>
<evidence type="ECO:0000313" key="3">
    <source>
        <dbReference type="Proteomes" id="UP000075809"/>
    </source>
</evidence>
<organism evidence="2 3">
    <name type="scientific">Mycetomoellerius zeteki</name>
    <dbReference type="NCBI Taxonomy" id="64791"/>
    <lineage>
        <taxon>Eukaryota</taxon>
        <taxon>Metazoa</taxon>
        <taxon>Ecdysozoa</taxon>
        <taxon>Arthropoda</taxon>
        <taxon>Hexapoda</taxon>
        <taxon>Insecta</taxon>
        <taxon>Pterygota</taxon>
        <taxon>Neoptera</taxon>
        <taxon>Endopterygota</taxon>
        <taxon>Hymenoptera</taxon>
        <taxon>Apocrita</taxon>
        <taxon>Aculeata</taxon>
        <taxon>Formicoidea</taxon>
        <taxon>Formicidae</taxon>
        <taxon>Myrmicinae</taxon>
        <taxon>Mycetomoellerius</taxon>
    </lineage>
</organism>
<dbReference type="Pfam" id="PF10545">
    <property type="entry name" value="MADF_DNA_bdg"/>
    <property type="match status" value="1"/>
</dbReference>
<feature type="domain" description="MADF" evidence="1">
    <location>
        <begin position="35"/>
        <end position="75"/>
    </location>
</feature>
<name>A0A151XDM6_9HYME</name>
<proteinExistence type="predicted"/>
<accession>A0A151XDM6</accession>